<dbReference type="STRING" id="6412.T1G7P2"/>
<dbReference type="GO" id="GO:0080048">
    <property type="term" value="F:GDP-D-glucose phosphorylase activity"/>
    <property type="evidence" value="ECO:0000318"/>
    <property type="project" value="GO_Central"/>
</dbReference>
<accession>T1G7P2</accession>
<dbReference type="AlphaFoldDB" id="T1G7P2"/>
<evidence type="ECO:0000256" key="11">
    <source>
        <dbReference type="ARBA" id="ARBA00022741"/>
    </source>
</evidence>
<evidence type="ECO:0000259" key="13">
    <source>
        <dbReference type="Pfam" id="PF26216"/>
    </source>
</evidence>
<dbReference type="OrthoDB" id="417175at2759"/>
<dbReference type="Pfam" id="PF26216">
    <property type="entry name" value="GDPGP1_C"/>
    <property type="match status" value="1"/>
</dbReference>
<evidence type="ECO:0000256" key="10">
    <source>
        <dbReference type="ARBA" id="ARBA00022695"/>
    </source>
</evidence>
<organism evidence="16 17">
    <name type="scientific">Helobdella robusta</name>
    <name type="common">Californian leech</name>
    <dbReference type="NCBI Taxonomy" id="6412"/>
    <lineage>
        <taxon>Eukaryota</taxon>
        <taxon>Metazoa</taxon>
        <taxon>Spiralia</taxon>
        <taxon>Lophotrochozoa</taxon>
        <taxon>Annelida</taxon>
        <taxon>Clitellata</taxon>
        <taxon>Hirudinea</taxon>
        <taxon>Rhynchobdellida</taxon>
        <taxon>Glossiphoniidae</taxon>
        <taxon>Helobdella</taxon>
    </lineage>
</organism>
<evidence type="ECO:0000313" key="17">
    <source>
        <dbReference type="Proteomes" id="UP000015101"/>
    </source>
</evidence>
<dbReference type="KEGG" id="hro:HELRODRAFT_90313"/>
<evidence type="ECO:0000256" key="4">
    <source>
        <dbReference type="ARBA" id="ARBA00006451"/>
    </source>
</evidence>
<evidence type="ECO:0000256" key="3">
    <source>
        <dbReference type="ARBA" id="ARBA00004496"/>
    </source>
</evidence>
<keyword evidence="17" id="KW-1185">Reference proteome</keyword>
<dbReference type="OMA" id="LEVMMTI"/>
<dbReference type="FunCoup" id="T1G7P2">
    <property type="interactions" value="376"/>
</dbReference>
<dbReference type="EMBL" id="KB097701">
    <property type="protein sequence ID" value="ESN91226.1"/>
    <property type="molecule type" value="Genomic_DNA"/>
</dbReference>
<dbReference type="InterPro" id="IPR058866">
    <property type="entry name" value="GDPGP1_N"/>
</dbReference>
<evidence type="ECO:0000256" key="9">
    <source>
        <dbReference type="ARBA" id="ARBA00022679"/>
    </source>
</evidence>
<dbReference type="InterPro" id="IPR026506">
    <property type="entry name" value="GDPGP"/>
</dbReference>
<dbReference type="GO" id="GO:0005737">
    <property type="term" value="C:cytoplasm"/>
    <property type="evidence" value="ECO:0000318"/>
    <property type="project" value="GO_Central"/>
</dbReference>
<dbReference type="eggNOG" id="KOG2720">
    <property type="taxonomic scope" value="Eukaryota"/>
</dbReference>
<dbReference type="Pfam" id="PF26217">
    <property type="entry name" value="GDPGP1_N"/>
    <property type="match status" value="1"/>
</dbReference>
<protein>
    <recommendedName>
        <fullName evidence="6">GDP-D-glucose phosphorylase 1</fullName>
        <ecNumber evidence="5">2.7.7.78</ecNumber>
    </recommendedName>
</protein>
<evidence type="ECO:0000256" key="8">
    <source>
        <dbReference type="ARBA" id="ARBA00022658"/>
    </source>
</evidence>
<dbReference type="GO" id="GO:0006006">
    <property type="term" value="P:glucose metabolic process"/>
    <property type="evidence" value="ECO:0000318"/>
    <property type="project" value="GO_Central"/>
</dbReference>
<reference evidence="16" key="3">
    <citation type="submission" date="2015-06" db="UniProtKB">
        <authorList>
            <consortium name="EnsemblMetazoa"/>
        </authorList>
    </citation>
    <scope>IDENTIFICATION</scope>
</reference>
<gene>
    <name evidence="16" type="primary">20217089</name>
    <name evidence="15" type="ORF">HELRODRAFT_90313</name>
</gene>
<dbReference type="GO" id="GO:0005085">
    <property type="term" value="F:guanyl-nucleotide exchange factor activity"/>
    <property type="evidence" value="ECO:0007669"/>
    <property type="project" value="UniProtKB-KW"/>
</dbReference>
<evidence type="ECO:0000256" key="7">
    <source>
        <dbReference type="ARBA" id="ARBA00022490"/>
    </source>
</evidence>
<dbReference type="GO" id="GO:0016787">
    <property type="term" value="F:hydrolase activity"/>
    <property type="evidence" value="ECO:0007669"/>
    <property type="project" value="UniProtKB-KW"/>
</dbReference>
<feature type="domain" description="GDPGP1-like C-terminal" evidence="13">
    <location>
        <begin position="196"/>
        <end position="277"/>
    </location>
</feature>
<comment type="subcellular location">
    <subcellularLocation>
        <location evidence="3">Cytoplasm</location>
    </subcellularLocation>
</comment>
<dbReference type="EMBL" id="AMQM01007965">
    <property type="status" value="NOT_ANNOTATED_CDS"/>
    <property type="molecule type" value="Genomic_DNA"/>
</dbReference>
<evidence type="ECO:0000256" key="12">
    <source>
        <dbReference type="ARBA" id="ARBA00022801"/>
    </source>
</evidence>
<feature type="domain" description="GDPGP1-like N-terminal" evidence="14">
    <location>
        <begin position="1"/>
        <end position="166"/>
    </location>
</feature>
<evidence type="ECO:0000256" key="5">
    <source>
        <dbReference type="ARBA" id="ARBA00012507"/>
    </source>
</evidence>
<comment type="function">
    <text evidence="2">Specific and highly efficient GDP-D-glucose phosphorylase regulating the levels of GDP-D-glucose in cells.</text>
</comment>
<dbReference type="HOGENOM" id="CLU_041964_2_1_1"/>
<keyword evidence="10" id="KW-0548">Nucleotidyltransferase</keyword>
<keyword evidence="9" id="KW-0808">Transferase</keyword>
<keyword evidence="12" id="KW-0378">Hydrolase</keyword>
<dbReference type="InParanoid" id="T1G7P2"/>
<dbReference type="RefSeq" id="XP_009030631.1">
    <property type="nucleotide sequence ID" value="XM_009032383.1"/>
</dbReference>
<dbReference type="PANTHER" id="PTHR20884:SF8">
    <property type="entry name" value="GDP-D-GLUCOSE PHOSPHORYLASE 1"/>
    <property type="match status" value="1"/>
</dbReference>
<reference evidence="17" key="1">
    <citation type="submission" date="2012-12" db="EMBL/GenBank/DDBJ databases">
        <authorList>
            <person name="Hellsten U."/>
            <person name="Grimwood J."/>
            <person name="Chapman J.A."/>
            <person name="Shapiro H."/>
            <person name="Aerts A."/>
            <person name="Otillar R.P."/>
            <person name="Terry A.Y."/>
            <person name="Boore J.L."/>
            <person name="Simakov O."/>
            <person name="Marletaz F."/>
            <person name="Cho S.-J."/>
            <person name="Edsinger-Gonzales E."/>
            <person name="Havlak P."/>
            <person name="Kuo D.-H."/>
            <person name="Larsson T."/>
            <person name="Lv J."/>
            <person name="Arendt D."/>
            <person name="Savage R."/>
            <person name="Osoegawa K."/>
            <person name="de Jong P."/>
            <person name="Lindberg D.R."/>
            <person name="Seaver E.C."/>
            <person name="Weisblat D.A."/>
            <person name="Putnam N.H."/>
            <person name="Grigoriev I.V."/>
            <person name="Rokhsar D.S."/>
        </authorList>
    </citation>
    <scope>NUCLEOTIDE SEQUENCE</scope>
</reference>
<keyword evidence="8" id="KW-0344">Guanine-nucleotide releasing factor</keyword>
<evidence type="ECO:0000256" key="1">
    <source>
        <dbReference type="ARBA" id="ARBA00000063"/>
    </source>
</evidence>
<evidence type="ECO:0000256" key="2">
    <source>
        <dbReference type="ARBA" id="ARBA00003049"/>
    </source>
</evidence>
<dbReference type="EMBL" id="AMQM01007964">
    <property type="status" value="NOT_ANNOTATED_CDS"/>
    <property type="molecule type" value="Genomic_DNA"/>
</dbReference>
<sequence length="281" mass="32306">QFEKILKEKWNEATDFGLFKYSLKNLKSKVTVGRKQFVLQLNEKRFSERRIPYTYNSCIVPFDDKEFNFNKVLPGEILFEFKCASKDITVSKCGETDVVLINNSPLEKFHVLLIPAITQCTNQKITKELIEMCLNFILLCPSKGWRIGFNSLCGFASVNHQHAHAWKLKLPLFIESAPVLHVKDDFYILNDSSNHAIAFQLDGDNVTKLIRHVCDCAIYLQNNEIPHNLFITRGSHFNFPLRSTIRIFIWLRKKFVASAQSKGFNVACAELAGHIPVYGKM</sequence>
<comment type="catalytic activity">
    <reaction evidence="1">
        <text>GDP-alpha-D-glucose + phosphate = alpha-D-glucose 1-phosphate + GDP + H(+)</text>
        <dbReference type="Rhea" id="RHEA:30387"/>
        <dbReference type="ChEBI" id="CHEBI:15378"/>
        <dbReference type="ChEBI" id="CHEBI:43474"/>
        <dbReference type="ChEBI" id="CHEBI:58189"/>
        <dbReference type="ChEBI" id="CHEBI:58601"/>
        <dbReference type="ChEBI" id="CHEBI:62230"/>
        <dbReference type="EC" id="2.7.7.78"/>
    </reaction>
</comment>
<keyword evidence="11" id="KW-0547">Nucleotide-binding</keyword>
<evidence type="ECO:0000313" key="16">
    <source>
        <dbReference type="EnsemblMetazoa" id="HelroP90313"/>
    </source>
</evidence>
<reference evidence="15 17" key="2">
    <citation type="journal article" date="2013" name="Nature">
        <title>Insights into bilaterian evolution from three spiralian genomes.</title>
        <authorList>
            <person name="Simakov O."/>
            <person name="Marletaz F."/>
            <person name="Cho S.J."/>
            <person name="Edsinger-Gonzales E."/>
            <person name="Havlak P."/>
            <person name="Hellsten U."/>
            <person name="Kuo D.H."/>
            <person name="Larsson T."/>
            <person name="Lv J."/>
            <person name="Arendt D."/>
            <person name="Savage R."/>
            <person name="Osoegawa K."/>
            <person name="de Jong P."/>
            <person name="Grimwood J."/>
            <person name="Chapman J.A."/>
            <person name="Shapiro H."/>
            <person name="Aerts A."/>
            <person name="Otillar R.P."/>
            <person name="Terry A.Y."/>
            <person name="Boore J.L."/>
            <person name="Grigoriev I.V."/>
            <person name="Lindberg D.R."/>
            <person name="Seaver E.C."/>
            <person name="Weisblat D.A."/>
            <person name="Putnam N.H."/>
            <person name="Rokhsar D.S."/>
        </authorList>
    </citation>
    <scope>NUCLEOTIDE SEQUENCE</scope>
</reference>
<evidence type="ECO:0000259" key="14">
    <source>
        <dbReference type="Pfam" id="PF26217"/>
    </source>
</evidence>
<comment type="similarity">
    <text evidence="4">Belongs to the GDPGP1 family.</text>
</comment>
<dbReference type="EnsemblMetazoa" id="HelroT90313">
    <property type="protein sequence ID" value="HelroP90313"/>
    <property type="gene ID" value="HelroG90313"/>
</dbReference>
<keyword evidence="7" id="KW-0963">Cytoplasm</keyword>
<name>T1G7P2_HELRO</name>
<evidence type="ECO:0000256" key="6">
    <source>
        <dbReference type="ARBA" id="ARBA00018857"/>
    </source>
</evidence>
<evidence type="ECO:0000313" key="15">
    <source>
        <dbReference type="EMBL" id="ESN91226.1"/>
    </source>
</evidence>
<dbReference type="InterPro" id="IPR058865">
    <property type="entry name" value="GDPGP1_C"/>
</dbReference>
<dbReference type="GeneID" id="20217089"/>
<dbReference type="GO" id="GO:0000166">
    <property type="term" value="F:nucleotide binding"/>
    <property type="evidence" value="ECO:0007669"/>
    <property type="project" value="UniProtKB-KW"/>
</dbReference>
<dbReference type="PANTHER" id="PTHR20884">
    <property type="entry name" value="GDP-D-GLUCOSE PHOSPHORYLASE 1"/>
    <property type="match status" value="1"/>
</dbReference>
<dbReference type="EC" id="2.7.7.78" evidence="5"/>
<dbReference type="Proteomes" id="UP000015101">
    <property type="component" value="Unassembled WGS sequence"/>
</dbReference>
<dbReference type="CTD" id="20217089"/>
<proteinExistence type="inferred from homology"/>